<evidence type="ECO:0000259" key="3">
    <source>
        <dbReference type="PROSITE" id="PS50887"/>
    </source>
</evidence>
<dbReference type="SUPFAM" id="SSF55073">
    <property type="entry name" value="Nucleotide cyclase"/>
    <property type="match status" value="1"/>
</dbReference>
<dbReference type="InterPro" id="IPR021800">
    <property type="entry name" value="DUF3369"/>
</dbReference>
<dbReference type="RefSeq" id="WP_189011767.1">
    <property type="nucleotide sequence ID" value="NZ_BMPP01000026.1"/>
</dbReference>
<gene>
    <name evidence="4" type="ORF">GCM10008955_38840</name>
</gene>
<keyword evidence="1" id="KW-0597">Phosphoprotein</keyword>
<feature type="domain" description="Response regulatory" evidence="2">
    <location>
        <begin position="14"/>
        <end position="129"/>
    </location>
</feature>
<dbReference type="PROSITE" id="PS50110">
    <property type="entry name" value="RESPONSE_REGULATORY"/>
    <property type="match status" value="1"/>
</dbReference>
<evidence type="ECO:0000259" key="2">
    <source>
        <dbReference type="PROSITE" id="PS50110"/>
    </source>
</evidence>
<comment type="caution">
    <text evidence="4">The sequence shown here is derived from an EMBL/GenBank/DDBJ whole genome shotgun (WGS) entry which is preliminary data.</text>
</comment>
<dbReference type="EMBL" id="BMPP01000026">
    <property type="protein sequence ID" value="GGK41232.1"/>
    <property type="molecule type" value="Genomic_DNA"/>
</dbReference>
<dbReference type="InterPro" id="IPR029787">
    <property type="entry name" value="Nucleotide_cyclase"/>
</dbReference>
<dbReference type="InterPro" id="IPR011006">
    <property type="entry name" value="CheY-like_superfamily"/>
</dbReference>
<protein>
    <recommendedName>
        <fullName evidence="6">Diguanylate cyclase</fullName>
    </recommendedName>
</protein>
<dbReference type="Proteomes" id="UP000647587">
    <property type="component" value="Unassembled WGS sequence"/>
</dbReference>
<dbReference type="SUPFAM" id="SSF52172">
    <property type="entry name" value="CheY-like"/>
    <property type="match status" value="1"/>
</dbReference>
<dbReference type="Pfam" id="PF00990">
    <property type="entry name" value="GGDEF"/>
    <property type="match status" value="1"/>
</dbReference>
<dbReference type="InterPro" id="IPR029016">
    <property type="entry name" value="GAF-like_dom_sf"/>
</dbReference>
<evidence type="ECO:0008006" key="6">
    <source>
        <dbReference type="Google" id="ProtNLM"/>
    </source>
</evidence>
<name>A0ABQ2F4Y7_9DEIO</name>
<dbReference type="InterPro" id="IPR000160">
    <property type="entry name" value="GGDEF_dom"/>
</dbReference>
<proteinExistence type="predicted"/>
<dbReference type="PROSITE" id="PS50887">
    <property type="entry name" value="GGDEF"/>
    <property type="match status" value="1"/>
</dbReference>
<dbReference type="Pfam" id="PF00072">
    <property type="entry name" value="Response_reg"/>
    <property type="match status" value="1"/>
</dbReference>
<dbReference type="SMART" id="SM00448">
    <property type="entry name" value="REC"/>
    <property type="match status" value="1"/>
</dbReference>
<dbReference type="InterPro" id="IPR050469">
    <property type="entry name" value="Diguanylate_Cyclase"/>
</dbReference>
<sequence length="465" mass="50583">MARLSQQISPSGHTVLVVDDDADLRITVERLLAGQGHAVLSAERGSAALKMLQEHPVDLVLLDYFMPGMTGEDVVRELRAAGHTMQVVLQTGYASERPPRDMLRDLDIQGYHDKSEGPEKLLVWVDAALKMHRHVQAIKVSRDGLNHILQAAPELHRVQSLDSLLRGILLQLQGILGFSGAWVATSVRASEPHSLFAVPEAQAFVIRVATGRYEGSDWAALTELEQLTVLAAGNTGRAMHAPYVALPLRVGERRIGVLLVDPGPQSGVQFDLTLLEVFASQAAVAIENVRLFELATTDDLTGLMNRRAWVSRLGEALHLGARYGHPTSVMMIDVDHFKRVNDTYGHLMGDAVLRLLGETLRRDVRTTDVAARYGGEELAVLLPHTSADGAMIFAERVRQSIAQQELIGPLGTLRITASLGVATDPGHTVHRAGEAADLIHRADQALYQAKAGGRDRVVMEAYTAG</sequence>
<evidence type="ECO:0000313" key="5">
    <source>
        <dbReference type="Proteomes" id="UP000647587"/>
    </source>
</evidence>
<feature type="domain" description="GGDEF" evidence="3">
    <location>
        <begin position="325"/>
        <end position="462"/>
    </location>
</feature>
<dbReference type="Pfam" id="PF11849">
    <property type="entry name" value="DUF3369"/>
    <property type="match status" value="1"/>
</dbReference>
<keyword evidence="5" id="KW-1185">Reference proteome</keyword>
<dbReference type="CDD" id="cd01949">
    <property type="entry name" value="GGDEF"/>
    <property type="match status" value="1"/>
</dbReference>
<accession>A0ABQ2F4Y7</accession>
<dbReference type="InterPro" id="IPR001789">
    <property type="entry name" value="Sig_transdc_resp-reg_receiver"/>
</dbReference>
<dbReference type="Gene3D" id="3.30.450.40">
    <property type="match status" value="1"/>
</dbReference>
<dbReference type="InterPro" id="IPR043128">
    <property type="entry name" value="Rev_trsase/Diguanyl_cyclase"/>
</dbReference>
<dbReference type="Gene3D" id="3.40.50.2300">
    <property type="match status" value="1"/>
</dbReference>
<feature type="modified residue" description="4-aspartylphosphate" evidence="1">
    <location>
        <position position="63"/>
    </location>
</feature>
<evidence type="ECO:0000256" key="1">
    <source>
        <dbReference type="PROSITE-ProRule" id="PRU00169"/>
    </source>
</evidence>
<dbReference type="PANTHER" id="PTHR45138">
    <property type="entry name" value="REGULATORY COMPONENTS OF SENSORY TRANSDUCTION SYSTEM"/>
    <property type="match status" value="1"/>
</dbReference>
<dbReference type="Gene3D" id="3.30.70.270">
    <property type="match status" value="1"/>
</dbReference>
<evidence type="ECO:0000313" key="4">
    <source>
        <dbReference type="EMBL" id="GGK41232.1"/>
    </source>
</evidence>
<dbReference type="CDD" id="cd00156">
    <property type="entry name" value="REC"/>
    <property type="match status" value="1"/>
</dbReference>
<dbReference type="SMART" id="SM00267">
    <property type="entry name" value="GGDEF"/>
    <property type="match status" value="1"/>
</dbReference>
<dbReference type="SUPFAM" id="SSF55781">
    <property type="entry name" value="GAF domain-like"/>
    <property type="match status" value="1"/>
</dbReference>
<dbReference type="PANTHER" id="PTHR45138:SF9">
    <property type="entry name" value="DIGUANYLATE CYCLASE DGCM-RELATED"/>
    <property type="match status" value="1"/>
</dbReference>
<dbReference type="NCBIfam" id="TIGR00254">
    <property type="entry name" value="GGDEF"/>
    <property type="match status" value="1"/>
</dbReference>
<reference evidence="5" key="1">
    <citation type="journal article" date="2019" name="Int. J. Syst. Evol. Microbiol.">
        <title>The Global Catalogue of Microorganisms (GCM) 10K type strain sequencing project: providing services to taxonomists for standard genome sequencing and annotation.</title>
        <authorList>
            <consortium name="The Broad Institute Genomics Platform"/>
            <consortium name="The Broad Institute Genome Sequencing Center for Infectious Disease"/>
            <person name="Wu L."/>
            <person name="Ma J."/>
        </authorList>
    </citation>
    <scope>NUCLEOTIDE SEQUENCE [LARGE SCALE GENOMIC DNA]</scope>
    <source>
        <strain evidence="5">JCM 30331</strain>
    </source>
</reference>
<organism evidence="4 5">
    <name type="scientific">Deinococcus malanensis</name>
    <dbReference type="NCBI Taxonomy" id="1706855"/>
    <lineage>
        <taxon>Bacteria</taxon>
        <taxon>Thermotogati</taxon>
        <taxon>Deinococcota</taxon>
        <taxon>Deinococci</taxon>
        <taxon>Deinococcales</taxon>
        <taxon>Deinococcaceae</taxon>
        <taxon>Deinococcus</taxon>
    </lineage>
</organism>